<reference evidence="15 16" key="1">
    <citation type="submission" date="2019-06" db="EMBL/GenBank/DDBJ databases">
        <title>Sequencing the genomes of 1000 actinobacteria strains.</title>
        <authorList>
            <person name="Klenk H.-P."/>
        </authorList>
    </citation>
    <scope>NUCLEOTIDE SEQUENCE [LARGE SCALE GENOMIC DNA]</scope>
    <source>
        <strain evidence="15 16">DSM 45511</strain>
    </source>
</reference>
<evidence type="ECO:0000256" key="5">
    <source>
        <dbReference type="ARBA" id="ARBA00022989"/>
    </source>
</evidence>
<evidence type="ECO:0000256" key="3">
    <source>
        <dbReference type="ARBA" id="ARBA00022475"/>
    </source>
</evidence>
<keyword evidence="16" id="KW-1185">Reference proteome</keyword>
<sequence length="311" mass="31352">MVSGVDDTCRRSEDAVAFALHALEPDEEAALREHLAGCASCRATVADTELTAAALAAAVEQVDPPARLRGNILAQAARTPQTGRDPTPDATYSTGYRRPAGQDVAGARPPTDPARSATRSGGGSGPRRSQAGAEPQRGRGTSGPGRRRRRLVVAALALVAVVAVAGVGGLAAYTVQLQQQRDAQIAQSQALADVLTQVDRPGTSHATLSTSDGRPVGAVVAGTSARTVVTAGLPANDAATSIYVLWGVSTDAAPEPIGTFDVADGAPGPGVHQLGPAAGEQPFIGYAVSLEPGRVAPAAPTIVVASGQVQS</sequence>
<dbReference type="GO" id="GO:0005886">
    <property type="term" value="C:plasma membrane"/>
    <property type="evidence" value="ECO:0007669"/>
    <property type="project" value="UniProtKB-SubCell"/>
</dbReference>
<dbReference type="PANTHER" id="PTHR37461:SF1">
    <property type="entry name" value="ANTI-SIGMA-K FACTOR RSKA"/>
    <property type="match status" value="1"/>
</dbReference>
<dbReference type="Pfam" id="PF10099">
    <property type="entry name" value="RskA_C"/>
    <property type="match status" value="1"/>
</dbReference>
<evidence type="ECO:0000256" key="10">
    <source>
        <dbReference type="ARBA" id="ARBA00030803"/>
    </source>
</evidence>
<dbReference type="GO" id="GO:0006417">
    <property type="term" value="P:regulation of translation"/>
    <property type="evidence" value="ECO:0007669"/>
    <property type="project" value="TreeGrafter"/>
</dbReference>
<name>A0A543FS99_9PSEU</name>
<dbReference type="AlphaFoldDB" id="A0A543FS99"/>
<keyword evidence="6" id="KW-0805">Transcription regulation</keyword>
<evidence type="ECO:0000256" key="8">
    <source>
        <dbReference type="ARBA" id="ARBA00023163"/>
    </source>
</evidence>
<feature type="region of interest" description="Disordered" evidence="11">
    <location>
        <begin position="74"/>
        <end position="146"/>
    </location>
</feature>
<feature type="transmembrane region" description="Helical" evidence="12">
    <location>
        <begin position="151"/>
        <end position="173"/>
    </location>
</feature>
<feature type="domain" description="Anti-sigma K factor RskA C-terminal" evidence="13">
    <location>
        <begin position="155"/>
        <end position="301"/>
    </location>
</feature>
<evidence type="ECO:0000256" key="7">
    <source>
        <dbReference type="ARBA" id="ARBA00023136"/>
    </source>
</evidence>
<dbReference type="Proteomes" id="UP000319818">
    <property type="component" value="Unassembled WGS sequence"/>
</dbReference>
<dbReference type="InterPro" id="IPR051474">
    <property type="entry name" value="Anti-sigma-K/W_factor"/>
</dbReference>
<protein>
    <recommendedName>
        <fullName evidence="10">Regulator of SigK</fullName>
    </recommendedName>
    <alternativeName>
        <fullName evidence="9">Sigma-K anti-sigma factor RskA</fullName>
    </alternativeName>
</protein>
<dbReference type="InterPro" id="IPR027383">
    <property type="entry name" value="Znf_put"/>
</dbReference>
<keyword evidence="8" id="KW-0804">Transcription</keyword>
<dbReference type="InterPro" id="IPR018764">
    <property type="entry name" value="RskA_C"/>
</dbReference>
<keyword evidence="3" id="KW-1003">Cell membrane</keyword>
<keyword evidence="7 12" id="KW-0472">Membrane</keyword>
<comment type="subcellular location">
    <subcellularLocation>
        <location evidence="2">Cell membrane</location>
    </subcellularLocation>
    <subcellularLocation>
        <location evidence="1">Membrane</location>
        <topology evidence="1">Single-pass membrane protein</topology>
    </subcellularLocation>
</comment>
<organism evidence="15 16">
    <name type="scientific">Pseudonocardia cypriaca</name>
    <dbReference type="NCBI Taxonomy" id="882449"/>
    <lineage>
        <taxon>Bacteria</taxon>
        <taxon>Bacillati</taxon>
        <taxon>Actinomycetota</taxon>
        <taxon>Actinomycetes</taxon>
        <taxon>Pseudonocardiales</taxon>
        <taxon>Pseudonocardiaceae</taxon>
        <taxon>Pseudonocardia</taxon>
    </lineage>
</organism>
<accession>A0A543FS99</accession>
<evidence type="ECO:0000259" key="13">
    <source>
        <dbReference type="Pfam" id="PF10099"/>
    </source>
</evidence>
<proteinExistence type="predicted"/>
<feature type="domain" description="Putative zinc-finger" evidence="14">
    <location>
        <begin position="17"/>
        <end position="42"/>
    </location>
</feature>
<evidence type="ECO:0000259" key="14">
    <source>
        <dbReference type="Pfam" id="PF13490"/>
    </source>
</evidence>
<evidence type="ECO:0000313" key="16">
    <source>
        <dbReference type="Proteomes" id="UP000319818"/>
    </source>
</evidence>
<dbReference type="InterPro" id="IPR041916">
    <property type="entry name" value="Anti_sigma_zinc_sf"/>
</dbReference>
<dbReference type="PANTHER" id="PTHR37461">
    <property type="entry name" value="ANTI-SIGMA-K FACTOR RSKA"/>
    <property type="match status" value="1"/>
</dbReference>
<evidence type="ECO:0000256" key="12">
    <source>
        <dbReference type="SAM" id="Phobius"/>
    </source>
</evidence>
<keyword evidence="4 12" id="KW-0812">Transmembrane</keyword>
<dbReference type="Pfam" id="PF13490">
    <property type="entry name" value="zf-HC2"/>
    <property type="match status" value="1"/>
</dbReference>
<comment type="caution">
    <text evidence="15">The sequence shown here is derived from an EMBL/GenBank/DDBJ whole genome shotgun (WGS) entry which is preliminary data.</text>
</comment>
<evidence type="ECO:0000256" key="11">
    <source>
        <dbReference type="SAM" id="MobiDB-lite"/>
    </source>
</evidence>
<dbReference type="Gene3D" id="1.10.10.1320">
    <property type="entry name" value="Anti-sigma factor, zinc-finger domain"/>
    <property type="match status" value="1"/>
</dbReference>
<evidence type="ECO:0000256" key="9">
    <source>
        <dbReference type="ARBA" id="ARBA00029829"/>
    </source>
</evidence>
<evidence type="ECO:0000256" key="6">
    <source>
        <dbReference type="ARBA" id="ARBA00023015"/>
    </source>
</evidence>
<keyword evidence="5 12" id="KW-1133">Transmembrane helix</keyword>
<evidence type="ECO:0000313" key="15">
    <source>
        <dbReference type="EMBL" id="TQM36671.1"/>
    </source>
</evidence>
<dbReference type="GO" id="GO:0016989">
    <property type="term" value="F:sigma factor antagonist activity"/>
    <property type="evidence" value="ECO:0007669"/>
    <property type="project" value="TreeGrafter"/>
</dbReference>
<evidence type="ECO:0000256" key="2">
    <source>
        <dbReference type="ARBA" id="ARBA00004236"/>
    </source>
</evidence>
<dbReference type="OrthoDB" id="5183209at2"/>
<gene>
    <name evidence="15" type="ORF">FB388_3856</name>
</gene>
<dbReference type="EMBL" id="VFPH01000002">
    <property type="protein sequence ID" value="TQM36671.1"/>
    <property type="molecule type" value="Genomic_DNA"/>
</dbReference>
<evidence type="ECO:0000256" key="1">
    <source>
        <dbReference type="ARBA" id="ARBA00004167"/>
    </source>
</evidence>
<feature type="compositionally biased region" description="Polar residues" evidence="11">
    <location>
        <begin position="78"/>
        <end position="94"/>
    </location>
</feature>
<evidence type="ECO:0000256" key="4">
    <source>
        <dbReference type="ARBA" id="ARBA00022692"/>
    </source>
</evidence>